<protein>
    <submittedName>
        <fullName evidence="1">Uncharacterized protein</fullName>
    </submittedName>
</protein>
<sequence length="255" mass="29493">MRNLKSVYSWELRKARALVKKIYGGKRKLEELPPALQRYFEQSGFAAHPKLHSVEVHWKDTFLKFSKNTNWKPINCEQYNFLPDPIRIVYMKAKLLGIIGIEAMDSFRHGSGNMCIKALNIINIGNYTGIEIDRSELVTILAETMIIPDYALYSYIHWEEIDLYTVRGTIDYHGLKASGIFYFNSNFEMVKFETNDRSLKTKKGIFVSTKWTATAADYHKKGGLKFPTSFTASWNLKDANFLYFKGKISSLKLNQ</sequence>
<dbReference type="Proteomes" id="UP000199666">
    <property type="component" value="Unassembled WGS sequence"/>
</dbReference>
<dbReference type="RefSeq" id="WP_090997367.1">
    <property type="nucleotide sequence ID" value="NZ_FOPP01000012.1"/>
</dbReference>
<dbReference type="AlphaFoldDB" id="A0A1I3A3W2"/>
<proteinExistence type="predicted"/>
<reference evidence="1 2" key="1">
    <citation type="submission" date="2016-10" db="EMBL/GenBank/DDBJ databases">
        <authorList>
            <person name="de Groot N.N."/>
        </authorList>
    </citation>
    <scope>NUCLEOTIDE SEQUENCE [LARGE SCALE GENOMIC DNA]</scope>
    <source>
        <strain evidence="1 2">DSM 18684</strain>
    </source>
</reference>
<dbReference type="InterPro" id="IPR054213">
    <property type="entry name" value="DUF6920"/>
</dbReference>
<keyword evidence="2" id="KW-1185">Reference proteome</keyword>
<evidence type="ECO:0000313" key="1">
    <source>
        <dbReference type="EMBL" id="SFH43991.1"/>
    </source>
</evidence>
<evidence type="ECO:0000313" key="2">
    <source>
        <dbReference type="Proteomes" id="UP000199666"/>
    </source>
</evidence>
<dbReference type="OrthoDB" id="9786534at2"/>
<accession>A0A1I3A3W2</accession>
<organism evidence="1 2">
    <name type="scientific">Pedobacter insulae</name>
    <dbReference type="NCBI Taxonomy" id="414048"/>
    <lineage>
        <taxon>Bacteria</taxon>
        <taxon>Pseudomonadati</taxon>
        <taxon>Bacteroidota</taxon>
        <taxon>Sphingobacteriia</taxon>
        <taxon>Sphingobacteriales</taxon>
        <taxon>Sphingobacteriaceae</taxon>
        <taxon>Pedobacter</taxon>
    </lineage>
</organism>
<dbReference type="Pfam" id="PF21900">
    <property type="entry name" value="DUF6920"/>
    <property type="match status" value="1"/>
</dbReference>
<gene>
    <name evidence="1" type="ORF">SAMN04489864_112101</name>
</gene>
<dbReference type="STRING" id="414048.SAMN04489864_112101"/>
<name>A0A1I3A3W2_9SPHI</name>
<dbReference type="EMBL" id="FOPP01000012">
    <property type="protein sequence ID" value="SFH43991.1"/>
    <property type="molecule type" value="Genomic_DNA"/>
</dbReference>